<dbReference type="Proteomes" id="UP000574369">
    <property type="component" value="Unassembled WGS sequence"/>
</dbReference>
<evidence type="ECO:0000313" key="2">
    <source>
        <dbReference type="Proteomes" id="UP000574369"/>
    </source>
</evidence>
<organism evidence="1 2">
    <name type="scientific">Roseateles terrae</name>
    <dbReference type="NCBI Taxonomy" id="431060"/>
    <lineage>
        <taxon>Bacteria</taxon>
        <taxon>Pseudomonadati</taxon>
        <taxon>Pseudomonadota</taxon>
        <taxon>Betaproteobacteria</taxon>
        <taxon>Burkholderiales</taxon>
        <taxon>Sphaerotilaceae</taxon>
        <taxon>Roseateles</taxon>
    </lineage>
</organism>
<proteinExistence type="predicted"/>
<dbReference type="RefSeq" id="WP_088449356.1">
    <property type="nucleotide sequence ID" value="NZ_JACHXO010000001.1"/>
</dbReference>
<reference evidence="1 2" key="1">
    <citation type="submission" date="2020-08" db="EMBL/GenBank/DDBJ databases">
        <title>Genomic Encyclopedia of Type Strains, Phase III (KMG-III): the genomes of soil and plant-associated and newly described type strains.</title>
        <authorList>
            <person name="Whitman W."/>
        </authorList>
    </citation>
    <scope>NUCLEOTIDE SEQUENCE [LARGE SCALE GENOMIC DNA]</scope>
    <source>
        <strain evidence="1 2">CECT 7247</strain>
    </source>
</reference>
<name>A0ABR6GLK5_9BURK</name>
<keyword evidence="2" id="KW-1185">Reference proteome</keyword>
<accession>A0ABR6GLK5</accession>
<sequence length="138" mass="15012">MKRVHASRGIALLEALLAAALLATGAAGLIHLQARLATAGEAVRHEGEALWLAQQALEEARDTLQIPASRWTGRNSSFEVEGTAEALIPGSPDPFPIRHLTVRVSWTDRQGRPHQRHLHTLVSSANRSLHAWLTRADG</sequence>
<dbReference type="EMBL" id="JACHXO010000001">
    <property type="protein sequence ID" value="MBB3192995.1"/>
    <property type="molecule type" value="Genomic_DNA"/>
</dbReference>
<comment type="caution">
    <text evidence="1">The sequence shown here is derived from an EMBL/GenBank/DDBJ whole genome shotgun (WGS) entry which is preliminary data.</text>
</comment>
<evidence type="ECO:0000313" key="1">
    <source>
        <dbReference type="EMBL" id="MBB3192995.1"/>
    </source>
</evidence>
<protein>
    <submittedName>
        <fullName evidence="1">Tfp pilus assembly protein PilV</fullName>
    </submittedName>
</protein>
<gene>
    <name evidence="1" type="ORF">FHS28_000360</name>
</gene>